<protein>
    <recommendedName>
        <fullName evidence="1">PPM-type phosphatase domain-containing protein</fullName>
    </recommendedName>
</protein>
<dbReference type="PROSITE" id="PS51746">
    <property type="entry name" value="PPM_2"/>
    <property type="match status" value="1"/>
</dbReference>
<dbReference type="SMART" id="SM00332">
    <property type="entry name" value="PP2Cc"/>
    <property type="match status" value="1"/>
</dbReference>
<dbReference type="Pfam" id="PF13672">
    <property type="entry name" value="PP2C_2"/>
    <property type="match status" value="1"/>
</dbReference>
<evidence type="ECO:0000259" key="1">
    <source>
        <dbReference type="PROSITE" id="PS51746"/>
    </source>
</evidence>
<gene>
    <name evidence="2" type="ORF">GALL_478130</name>
</gene>
<dbReference type="InterPro" id="IPR001932">
    <property type="entry name" value="PPM-type_phosphatase-like_dom"/>
</dbReference>
<reference evidence="2" key="1">
    <citation type="submission" date="2016-10" db="EMBL/GenBank/DDBJ databases">
        <title>Sequence of Gallionella enrichment culture.</title>
        <authorList>
            <person name="Poehlein A."/>
            <person name="Muehling M."/>
            <person name="Daniel R."/>
        </authorList>
    </citation>
    <scope>NUCLEOTIDE SEQUENCE</scope>
</reference>
<accession>A0A1J5Q3X5</accession>
<sequence>MKPALQLQAASGTHRGDREYQQDRVAILAHPRVRGLLLALVADGMGGRSGGRMASDQLVMTAQQLFDGHAPQQRTPRELLHAIQRESHLMIRLNAISSEQEPHSTWAGVLLEPDGQCHWAHVGDSRVHVIRDGELLRRTSDHSYVQQLVDDGKLSAGAARNHTMSNVLTASLGMPDDPPFVADTVALQAGDSVMLCSDGLWHYFTDQDLEIATSKLQPRECCQYLIDKARTRAGGRGDNLSLIVIELARLPAPGETSSTSSGA</sequence>
<organism evidence="2">
    <name type="scientific">mine drainage metagenome</name>
    <dbReference type="NCBI Taxonomy" id="410659"/>
    <lineage>
        <taxon>unclassified sequences</taxon>
        <taxon>metagenomes</taxon>
        <taxon>ecological metagenomes</taxon>
    </lineage>
</organism>
<comment type="caution">
    <text evidence="2">The sequence shown here is derived from an EMBL/GenBank/DDBJ whole genome shotgun (WGS) entry which is preliminary data.</text>
</comment>
<dbReference type="GO" id="GO:0016787">
    <property type="term" value="F:hydrolase activity"/>
    <property type="evidence" value="ECO:0007669"/>
    <property type="project" value="UniProtKB-KW"/>
</dbReference>
<dbReference type="SMART" id="SM00331">
    <property type="entry name" value="PP2C_SIG"/>
    <property type="match status" value="1"/>
</dbReference>
<keyword evidence="2" id="KW-0378">Hydrolase</keyword>
<proteinExistence type="predicted"/>
<dbReference type="SUPFAM" id="SSF81606">
    <property type="entry name" value="PP2C-like"/>
    <property type="match status" value="1"/>
</dbReference>
<dbReference type="Gene3D" id="3.60.40.10">
    <property type="entry name" value="PPM-type phosphatase domain"/>
    <property type="match status" value="1"/>
</dbReference>
<dbReference type="AlphaFoldDB" id="A0A1J5Q3X5"/>
<evidence type="ECO:0000313" key="2">
    <source>
        <dbReference type="EMBL" id="OIQ70573.1"/>
    </source>
</evidence>
<dbReference type="EMBL" id="MLJW01004135">
    <property type="protein sequence ID" value="OIQ70573.1"/>
    <property type="molecule type" value="Genomic_DNA"/>
</dbReference>
<feature type="domain" description="PPM-type phosphatase" evidence="1">
    <location>
        <begin position="8"/>
        <end position="247"/>
    </location>
</feature>
<dbReference type="InterPro" id="IPR036457">
    <property type="entry name" value="PPM-type-like_dom_sf"/>
</dbReference>
<name>A0A1J5Q3X5_9ZZZZ</name>